<dbReference type="AlphaFoldDB" id="A0A378J8L6"/>
<protein>
    <submittedName>
        <fullName evidence="3">Dot/Icm secretion system substrate</fullName>
    </submittedName>
    <submittedName>
        <fullName evidence="2">Substrate of the Dot/Icm secretion system</fullName>
    </submittedName>
</protein>
<evidence type="ECO:0000313" key="5">
    <source>
        <dbReference type="Proteomes" id="UP000254476"/>
    </source>
</evidence>
<reference evidence="2 4" key="1">
    <citation type="submission" date="2015-11" db="EMBL/GenBank/DDBJ databases">
        <title>Genomic analysis of 38 Legionella species identifies large and diverse effector repertoires.</title>
        <authorList>
            <person name="Burstein D."/>
            <person name="Amaro F."/>
            <person name="Zusman T."/>
            <person name="Lifshitz Z."/>
            <person name="Cohen O."/>
            <person name="Gilbert J.A."/>
            <person name="Pupko T."/>
            <person name="Shuman H.A."/>
            <person name="Segal G."/>
        </authorList>
    </citation>
    <scope>NUCLEOTIDE SEQUENCE [LARGE SCALE GENOMIC DNA]</scope>
    <source>
        <strain evidence="2 4">Lyon 8420412</strain>
    </source>
</reference>
<gene>
    <name evidence="2" type="ORF">Lgra_1127</name>
    <name evidence="3" type="ORF">NCTC12388_00104</name>
</gene>
<dbReference type="EMBL" id="LNYE01000020">
    <property type="protein sequence ID" value="KTD11669.1"/>
    <property type="molecule type" value="Genomic_DNA"/>
</dbReference>
<dbReference type="Proteomes" id="UP000254476">
    <property type="component" value="Unassembled WGS sequence"/>
</dbReference>
<evidence type="ECO:0000313" key="3">
    <source>
        <dbReference type="EMBL" id="STX40890.1"/>
    </source>
</evidence>
<sequence length="194" mass="22056">MGEENLEVPKKEPKKDPEKEPIGLTAPPKTKVTPTEEVVTTLTTAHEEEEAKKKQSVLVQSADMDRLLKNYREFCQNRKPPIEVDENKLKPDKDGKVSLDFKSPEDMNAFFKERAAANDRFVIIDAKTNQVLAFSNGDKEIYRPGKPPDGKPRKLEEGESILPKKEEMGNLPKYDDKFKMPEPSETSSKKLDIK</sequence>
<feature type="region of interest" description="Disordered" evidence="1">
    <location>
        <begin position="138"/>
        <end position="194"/>
    </location>
</feature>
<name>A0A378J8L6_9GAMM</name>
<accession>A0A378J8L6</accession>
<evidence type="ECO:0000313" key="4">
    <source>
        <dbReference type="Proteomes" id="UP000054691"/>
    </source>
</evidence>
<keyword evidence="4" id="KW-1185">Reference proteome</keyword>
<reference evidence="3 5" key="2">
    <citation type="submission" date="2018-06" db="EMBL/GenBank/DDBJ databases">
        <authorList>
            <consortium name="Pathogen Informatics"/>
            <person name="Doyle S."/>
        </authorList>
    </citation>
    <scope>NUCLEOTIDE SEQUENCE [LARGE SCALE GENOMIC DNA]</scope>
    <source>
        <strain evidence="3 5">NCTC12388</strain>
    </source>
</reference>
<dbReference type="Proteomes" id="UP000054691">
    <property type="component" value="Unassembled WGS sequence"/>
</dbReference>
<dbReference type="RefSeq" id="WP_058498295.1">
    <property type="nucleotide sequence ID" value="NZ_CAAAHW010000006.1"/>
</dbReference>
<feature type="compositionally biased region" description="Basic and acidic residues" evidence="1">
    <location>
        <begin position="7"/>
        <end position="21"/>
    </location>
</feature>
<evidence type="ECO:0000313" key="2">
    <source>
        <dbReference type="EMBL" id="KTD11669.1"/>
    </source>
</evidence>
<feature type="compositionally biased region" description="Low complexity" evidence="1">
    <location>
        <begin position="25"/>
        <end position="35"/>
    </location>
</feature>
<organism evidence="3 5">
    <name type="scientific">Legionella gratiana</name>
    <dbReference type="NCBI Taxonomy" id="45066"/>
    <lineage>
        <taxon>Bacteria</taxon>
        <taxon>Pseudomonadati</taxon>
        <taxon>Pseudomonadota</taxon>
        <taxon>Gammaproteobacteria</taxon>
        <taxon>Legionellales</taxon>
        <taxon>Legionellaceae</taxon>
        <taxon>Legionella</taxon>
    </lineage>
</organism>
<dbReference type="EMBL" id="UGOB01000001">
    <property type="protein sequence ID" value="STX40890.1"/>
    <property type="molecule type" value="Genomic_DNA"/>
</dbReference>
<proteinExistence type="predicted"/>
<feature type="region of interest" description="Disordered" evidence="1">
    <location>
        <begin position="1"/>
        <end position="35"/>
    </location>
</feature>
<dbReference type="OrthoDB" id="5653112at2"/>
<dbReference type="STRING" id="45066.Lgra_1127"/>
<evidence type="ECO:0000256" key="1">
    <source>
        <dbReference type="SAM" id="MobiDB-lite"/>
    </source>
</evidence>